<gene>
    <name evidence="1" type="ORF">QTJ16_005492</name>
</gene>
<sequence length="132" mass="14500">MRHTCVAYCMEIRGVTPKEDLGRRFQQVANLVPVTTPAGKITGDRGPGSRSQAWASGVRFETWSWRSSSGFPRQWWEEYSAMSARRGGITQGLCSRNHPQEIEADEGTVSSDDYLPKTIVAPNPAARAGCGL</sequence>
<protein>
    <submittedName>
        <fullName evidence="1">Uncharacterized protein</fullName>
    </submittedName>
</protein>
<keyword evidence="2" id="KW-1185">Reference proteome</keyword>
<accession>A0AAD9SXU9</accession>
<proteinExistence type="predicted"/>
<evidence type="ECO:0000313" key="2">
    <source>
        <dbReference type="Proteomes" id="UP001285354"/>
    </source>
</evidence>
<comment type="caution">
    <text evidence="1">The sequence shown here is derived from an EMBL/GenBank/DDBJ whole genome shotgun (WGS) entry which is preliminary data.</text>
</comment>
<dbReference type="EMBL" id="JAUBYV010000008">
    <property type="protein sequence ID" value="KAK2625123.1"/>
    <property type="molecule type" value="Genomic_DNA"/>
</dbReference>
<dbReference type="Proteomes" id="UP001285354">
    <property type="component" value="Unassembled WGS sequence"/>
</dbReference>
<reference evidence="1" key="1">
    <citation type="submission" date="2023-06" db="EMBL/GenBank/DDBJ databases">
        <title>Draft genome of Marssonina rosae.</title>
        <authorList>
            <person name="Cheng Q."/>
        </authorList>
    </citation>
    <scope>NUCLEOTIDE SEQUENCE</scope>
    <source>
        <strain evidence="1">R4</strain>
    </source>
</reference>
<evidence type="ECO:0000313" key="1">
    <source>
        <dbReference type="EMBL" id="KAK2625123.1"/>
    </source>
</evidence>
<dbReference type="AlphaFoldDB" id="A0AAD9SXU9"/>
<organism evidence="1 2">
    <name type="scientific">Diplocarpon rosae</name>
    <dbReference type="NCBI Taxonomy" id="946125"/>
    <lineage>
        <taxon>Eukaryota</taxon>
        <taxon>Fungi</taxon>
        <taxon>Dikarya</taxon>
        <taxon>Ascomycota</taxon>
        <taxon>Pezizomycotina</taxon>
        <taxon>Leotiomycetes</taxon>
        <taxon>Helotiales</taxon>
        <taxon>Drepanopezizaceae</taxon>
        <taxon>Diplocarpon</taxon>
    </lineage>
</organism>
<name>A0AAD9SXU9_9HELO</name>